<dbReference type="AlphaFoldDB" id="C7DIF2"/>
<keyword evidence="1" id="KW-0812">Transmembrane</keyword>
<dbReference type="EMBL" id="GG697241">
    <property type="protein sequence ID" value="EET89726.1"/>
    <property type="molecule type" value="Genomic_DNA"/>
</dbReference>
<organism evidence="2 3">
    <name type="scientific">Candidatus Micrarchaeum acidiphilum ARMAN-2</name>
    <dbReference type="NCBI Taxonomy" id="425595"/>
    <lineage>
        <taxon>Archaea</taxon>
        <taxon>Candidatus Micrarchaeota</taxon>
        <taxon>Candidatus Micrarchaeia</taxon>
        <taxon>Candidatus Micrarchaeales</taxon>
        <taxon>Candidatus Micrarchaeaceae</taxon>
        <taxon>Candidatus Micrarchaeum</taxon>
    </lineage>
</organism>
<sequence length="111" mass="12280">MGRFAKSYYLSMLIYVFGAVFFVLYSLIVVPVAGYYHEDIAQMVSPVVGNYSAFLGYLFLSSVAIVTASLLVFAVSIIFARRDGVILSRRTVMLPVIMYVLAYLLLVGSSI</sequence>
<feature type="transmembrane region" description="Helical" evidence="1">
    <location>
        <begin position="12"/>
        <end position="34"/>
    </location>
</feature>
<name>C7DIF2_MICA2</name>
<dbReference type="Proteomes" id="UP000332487">
    <property type="component" value="Unassembled WGS sequence"/>
</dbReference>
<evidence type="ECO:0000313" key="2">
    <source>
        <dbReference type="EMBL" id="EET89726.1"/>
    </source>
</evidence>
<keyword evidence="3" id="KW-1185">Reference proteome</keyword>
<reference evidence="2 3" key="2">
    <citation type="journal article" date="2010" name="Proc. Natl. Acad. Sci. U.S.A.">
        <title>Enigmatic, ultrasmall, uncultivated Archaea.</title>
        <authorList>
            <person name="Baker B.J."/>
            <person name="Comolli L.R."/>
            <person name="Dick G.J."/>
            <person name="Hauser L.J."/>
            <person name="Hyatt D."/>
            <person name="Dill B.D."/>
            <person name="Land M.L."/>
            <person name="Verberkmoes N.C."/>
            <person name="Hettich R.L."/>
            <person name="Banfield J.F."/>
        </authorList>
    </citation>
    <scope>NUCLEOTIDE SEQUENCE [LARGE SCALE GENOMIC DNA]</scope>
    <source>
        <strain evidence="2">ARMAN-2</strain>
    </source>
</reference>
<protein>
    <submittedName>
        <fullName evidence="2">Conserved hypothetical membrane protein</fullName>
    </submittedName>
</protein>
<reference evidence="2 3" key="1">
    <citation type="journal article" date="2009" name="Genome Biol.">
        <title>Community-wide analysis of microbial genome sequence signatures.</title>
        <authorList>
            <person name="Dick G.J."/>
            <person name="Andersson A.F."/>
            <person name="Baker B.J."/>
            <person name="Simmons S.L."/>
            <person name="Thomas B.C."/>
            <person name="Yelton A.P."/>
            <person name="Banfield J.F."/>
        </authorList>
    </citation>
    <scope>NUCLEOTIDE SEQUENCE [LARGE SCALE GENOMIC DNA]</scope>
    <source>
        <strain evidence="2">ARMAN-2</strain>
    </source>
</reference>
<evidence type="ECO:0000256" key="1">
    <source>
        <dbReference type="SAM" id="Phobius"/>
    </source>
</evidence>
<keyword evidence="1" id="KW-1133">Transmembrane helix</keyword>
<gene>
    <name evidence="2" type="ORF">UNLARM2_0844</name>
</gene>
<feature type="transmembrane region" description="Helical" evidence="1">
    <location>
        <begin position="92"/>
        <end position="110"/>
    </location>
</feature>
<feature type="transmembrane region" description="Helical" evidence="1">
    <location>
        <begin position="54"/>
        <end position="80"/>
    </location>
</feature>
<evidence type="ECO:0000313" key="3">
    <source>
        <dbReference type="Proteomes" id="UP000332487"/>
    </source>
</evidence>
<accession>C7DIF2</accession>
<keyword evidence="1" id="KW-0472">Membrane</keyword>
<proteinExistence type="predicted"/>